<dbReference type="PIRSF" id="PIRSF016839">
    <property type="entry name" value="PhP"/>
    <property type="match status" value="1"/>
</dbReference>
<dbReference type="Pfam" id="PF02126">
    <property type="entry name" value="PTE"/>
    <property type="match status" value="1"/>
</dbReference>
<evidence type="ECO:0000256" key="3">
    <source>
        <dbReference type="PROSITE-ProRule" id="PRU00679"/>
    </source>
</evidence>
<comment type="caution">
    <text evidence="4">The sequence shown here is derived from an EMBL/GenBank/DDBJ whole genome shotgun (WGS) entry which is preliminary data.</text>
</comment>
<name>A0ABS4FX10_9BACL</name>
<dbReference type="Proteomes" id="UP001519272">
    <property type="component" value="Unassembled WGS sequence"/>
</dbReference>
<dbReference type="RefSeq" id="WP_210090702.1">
    <property type="nucleotide sequence ID" value="NZ_JAGGKG010000022.1"/>
</dbReference>
<proteinExistence type="inferred from homology"/>
<dbReference type="SUPFAM" id="SSF51556">
    <property type="entry name" value="Metallo-dependent hydrolases"/>
    <property type="match status" value="1"/>
</dbReference>
<dbReference type="EMBL" id="JAGGKG010000022">
    <property type="protein sequence ID" value="MBP1907118.1"/>
    <property type="molecule type" value="Genomic_DNA"/>
</dbReference>
<dbReference type="Gene3D" id="3.20.20.140">
    <property type="entry name" value="Metal-dependent hydrolases"/>
    <property type="match status" value="1"/>
</dbReference>
<evidence type="ECO:0000256" key="1">
    <source>
        <dbReference type="ARBA" id="ARBA00022723"/>
    </source>
</evidence>
<protein>
    <submittedName>
        <fullName evidence="4">Phosphotriesterase-related protein</fullName>
    </submittedName>
</protein>
<evidence type="ECO:0000313" key="4">
    <source>
        <dbReference type="EMBL" id="MBP1907118.1"/>
    </source>
</evidence>
<organism evidence="4 5">
    <name type="scientific">Paenibacillus turicensis</name>
    <dbReference type="NCBI Taxonomy" id="160487"/>
    <lineage>
        <taxon>Bacteria</taxon>
        <taxon>Bacillati</taxon>
        <taxon>Bacillota</taxon>
        <taxon>Bacilli</taxon>
        <taxon>Bacillales</taxon>
        <taxon>Paenibacillaceae</taxon>
        <taxon>Paenibacillus</taxon>
    </lineage>
</organism>
<reference evidence="4 5" key="1">
    <citation type="submission" date="2021-03" db="EMBL/GenBank/DDBJ databases">
        <title>Genomic Encyclopedia of Type Strains, Phase IV (KMG-IV): sequencing the most valuable type-strain genomes for metagenomic binning, comparative biology and taxonomic classification.</title>
        <authorList>
            <person name="Goeker M."/>
        </authorList>
    </citation>
    <scope>NUCLEOTIDE SEQUENCE [LARGE SCALE GENOMIC DNA]</scope>
    <source>
        <strain evidence="4 5">DSM 14349</strain>
    </source>
</reference>
<accession>A0ABS4FX10</accession>
<keyword evidence="1" id="KW-0479">Metal-binding</keyword>
<keyword evidence="2" id="KW-0378">Hydrolase</keyword>
<dbReference type="PANTHER" id="PTHR10819">
    <property type="entry name" value="PHOSPHOTRIESTERASE-RELATED"/>
    <property type="match status" value="1"/>
</dbReference>
<sequence length="310" mass="34457">MYIQTVLGEIKPEELGVCACHEHLYVDLSRIKKNEDTCLQDTKLVLDDLKSFYSYGGRAIVEVTNDGMGRDVSKLAEISKAANIHIIASTGCYKDPFIPEEKLQWKRDQFADWMIREIQYGIENTGIKPGVIGEIGSSLNEFKPIEIELFHGAIVAAVATGLPLSTHTTLGTCALEQIELFTREGIPLDQIIIGHQDLNEHDDVVLEVLKAGAYVAMDTIGKENYRSDKARLESLLKFIDHGFENQLLLSTDLTRKSHLRARGGQGYDVVLRSFVPSLQSRGIADEIINKLLVTNPQQAFSIRKAGDTSV</sequence>
<evidence type="ECO:0000256" key="2">
    <source>
        <dbReference type="ARBA" id="ARBA00022801"/>
    </source>
</evidence>
<comment type="similarity">
    <text evidence="3">Belongs to the metallo-dependent hydrolases superfamily. Phosphotriesterase family.</text>
</comment>
<dbReference type="PANTHER" id="PTHR10819:SF3">
    <property type="entry name" value="PHOSPHOTRIESTERASE-RELATED PROTEIN"/>
    <property type="match status" value="1"/>
</dbReference>
<keyword evidence="5" id="KW-1185">Reference proteome</keyword>
<dbReference type="InterPro" id="IPR032466">
    <property type="entry name" value="Metal_Hydrolase"/>
</dbReference>
<comment type="caution">
    <text evidence="3">Lacks conserved residue(s) required for the propagation of feature annotation.</text>
</comment>
<dbReference type="PROSITE" id="PS51347">
    <property type="entry name" value="PHOSPHOTRIESTERASE_2"/>
    <property type="match status" value="1"/>
</dbReference>
<dbReference type="InterPro" id="IPR001559">
    <property type="entry name" value="Phosphotriesterase"/>
</dbReference>
<evidence type="ECO:0000313" key="5">
    <source>
        <dbReference type="Proteomes" id="UP001519272"/>
    </source>
</evidence>
<dbReference type="CDD" id="cd00530">
    <property type="entry name" value="PTE"/>
    <property type="match status" value="1"/>
</dbReference>
<gene>
    <name evidence="4" type="ORF">J2Z32_003783</name>
</gene>